<protein>
    <recommendedName>
        <fullName evidence="3">Integrase catalytic domain-containing protein</fullName>
    </recommendedName>
</protein>
<evidence type="ECO:0000313" key="2">
    <source>
        <dbReference type="Proteomes" id="UP000515472"/>
    </source>
</evidence>
<gene>
    <name evidence="1" type="ORF">GEOBRER4_n2068</name>
</gene>
<sequence length="628" mass="72230">MNPEDLDTGSWPTFKLPHDYPKEEKTIYENKRLAVELYAKQGSAADIKTETGFSRSYAAELLHKCLEYDEDGKIKGFEALVNTDRKEYTRTNSDSVGAGSFKQLLTNYPRIQYQLESAFYNRKDSRLSNNKISKEGYYDFFIKLCTEERITHSQYPFNTTYCAKRSLYAYIDELRNTKAGTSEHSSRDAKRHMLSSGMGSKYLMATKPFKQCSLDEHSVDASFCFYYVDSYGKTAEVVLERFMFMPIVDENSTYVLGYTTSVHEHCNSLDISRCLKDGIRPSSREILKPEGIKEDLIPEPNIRMLPELQNISIEELRVDNDNVHLAVGVRHNLKELGIRTNYGRVAFPELRGIIERLFQTLEACGFRQLPGTLGTGPNDPRRETAEKDVRRYKLTYEELLYCLEAAVQWHNRRGRQRNYFESPLQIVRNYLNNKDNIITRIPSNKLDFVRDMGVTFFPTVRGSRKTGTVPYVQFLSGRYTSTILKERWDLIGEKIVCSVSSDSRSAEAYEEKGKSLGTIVDRSSWGFSPMSYEIRQLLLKKKGLLVHDQAIANDARPGLRMNMELKGRKIPKRAARTALAIEQEGKVVIREYQVIEEAELVPVKEKTGEQLPITVEHEGFLRKVEESE</sequence>
<evidence type="ECO:0000313" key="1">
    <source>
        <dbReference type="EMBL" id="BCG47242.1"/>
    </source>
</evidence>
<dbReference type="EMBL" id="AP023213">
    <property type="protein sequence ID" value="BCG47242.1"/>
    <property type="molecule type" value="Genomic_DNA"/>
</dbReference>
<dbReference type="Gene3D" id="3.30.420.10">
    <property type="entry name" value="Ribonuclease H-like superfamily/Ribonuclease H"/>
    <property type="match status" value="1"/>
</dbReference>
<dbReference type="InterPro" id="IPR012337">
    <property type="entry name" value="RNaseH-like_sf"/>
</dbReference>
<reference evidence="1 2" key="1">
    <citation type="submission" date="2020-06" db="EMBL/GenBank/DDBJ databases">
        <title>Interaction of electrochemicaly active bacteria, Geobacter bremensis R4 on different carbon anode.</title>
        <authorList>
            <person name="Meng L."/>
            <person name="Yoshida N."/>
        </authorList>
    </citation>
    <scope>NUCLEOTIDE SEQUENCE [LARGE SCALE GENOMIC DNA]</scope>
    <source>
        <strain evidence="1 2">R4</strain>
    </source>
</reference>
<proteinExistence type="predicted"/>
<keyword evidence="2" id="KW-1185">Reference proteome</keyword>
<dbReference type="AlphaFoldDB" id="A0A6S6LYW2"/>
<dbReference type="KEGG" id="gbn:GEOBRER4_19920"/>
<dbReference type="SUPFAM" id="SSF53098">
    <property type="entry name" value="Ribonuclease H-like"/>
    <property type="match status" value="1"/>
</dbReference>
<dbReference type="Proteomes" id="UP000515472">
    <property type="component" value="Chromosome"/>
</dbReference>
<evidence type="ECO:0008006" key="3">
    <source>
        <dbReference type="Google" id="ProtNLM"/>
    </source>
</evidence>
<name>A0A6S6LYW2_9BACT</name>
<dbReference type="InterPro" id="IPR036397">
    <property type="entry name" value="RNaseH_sf"/>
</dbReference>
<accession>A0A6S6LYW2</accession>
<organism evidence="1 2">
    <name type="scientific">Citrifermentans bremense</name>
    <dbReference type="NCBI Taxonomy" id="60035"/>
    <lineage>
        <taxon>Bacteria</taxon>
        <taxon>Pseudomonadati</taxon>
        <taxon>Thermodesulfobacteriota</taxon>
        <taxon>Desulfuromonadia</taxon>
        <taxon>Geobacterales</taxon>
        <taxon>Geobacteraceae</taxon>
        <taxon>Citrifermentans</taxon>
    </lineage>
</organism>
<dbReference type="GO" id="GO:0003676">
    <property type="term" value="F:nucleic acid binding"/>
    <property type="evidence" value="ECO:0007669"/>
    <property type="project" value="InterPro"/>
</dbReference>